<evidence type="ECO:0000313" key="4">
    <source>
        <dbReference type="Proteomes" id="UP000837803"/>
    </source>
</evidence>
<dbReference type="InterPro" id="IPR026444">
    <property type="entry name" value="Secre_tail"/>
</dbReference>
<dbReference type="InterPro" id="IPR011042">
    <property type="entry name" value="6-blade_b-propeller_TolB-like"/>
</dbReference>
<dbReference type="InterPro" id="IPR012938">
    <property type="entry name" value="Glc/Sorbosone_DH"/>
</dbReference>
<sequence>MNICRLALFLVLSWSCSVRAQPKLKLIELDTEFDQPVDMTKAQDGTDDIYITERLGKVYRYSRGDEKTRLVLDLTSIVESKTLGGLLGLDFHPQFPDSSYFYVNYTAEPTRPGIALVSRISRFTMGENDVADLDSEYTILQLDQPGQYHNLGDVAFGPDGYLYVPSGDGSLENDEYRAAQDPMSRLGKLLRIDVDVPGDSLNYSIPTDNPYYGSTDTLQAIWSMGLRNPRQLSFDRKTEDLWIGDIGALNYQEMNYQAAGNRGGQNYGWSCTEGFQLYPDRDRASCEIPRAYDPPRFAYPVSGNDGVNGAFIVGGYVYRGPVKELDGYFFFGDFLGSSLYVYDTERSDNPVWNVTPDEPVSNISCFGESNDGSMFVASYNGKIFRIEVEDSISTGRVGLSAPARLSLFPNPAHTEVQFELPPGGMGTSLIQLLSGTGRELARWIEQAGSQQSLRLSLPDVPTGLYTLQVTTEGRVAAGRLIIQ</sequence>
<keyword evidence="1" id="KW-0732">Signal</keyword>
<dbReference type="Proteomes" id="UP000837803">
    <property type="component" value="Unassembled WGS sequence"/>
</dbReference>
<name>A0ABN8F193_9BACT</name>
<dbReference type="EMBL" id="CAKLPZ010000001">
    <property type="protein sequence ID" value="CAH1000060.1"/>
    <property type="molecule type" value="Genomic_DNA"/>
</dbReference>
<reference evidence="3" key="1">
    <citation type="submission" date="2021-12" db="EMBL/GenBank/DDBJ databases">
        <authorList>
            <person name="Rodrigo-Torres L."/>
            <person name="Arahal R. D."/>
            <person name="Lucena T."/>
        </authorList>
    </citation>
    <scope>NUCLEOTIDE SEQUENCE</scope>
    <source>
        <strain evidence="3">CECT 8419</strain>
    </source>
</reference>
<evidence type="ECO:0000256" key="1">
    <source>
        <dbReference type="SAM" id="SignalP"/>
    </source>
</evidence>
<feature type="domain" description="Glucose/Sorbosone dehydrogenase" evidence="2">
    <location>
        <begin position="33"/>
        <end position="349"/>
    </location>
</feature>
<organism evidence="3 4">
    <name type="scientific">Neolewinella maritima</name>
    <dbReference type="NCBI Taxonomy" id="1383882"/>
    <lineage>
        <taxon>Bacteria</taxon>
        <taxon>Pseudomonadati</taxon>
        <taxon>Bacteroidota</taxon>
        <taxon>Saprospiria</taxon>
        <taxon>Saprospirales</taxon>
        <taxon>Lewinellaceae</taxon>
        <taxon>Neolewinella</taxon>
    </lineage>
</organism>
<evidence type="ECO:0000259" key="2">
    <source>
        <dbReference type="Pfam" id="PF07995"/>
    </source>
</evidence>
<dbReference type="PANTHER" id="PTHR19328">
    <property type="entry name" value="HEDGEHOG-INTERACTING PROTEIN"/>
    <property type="match status" value="1"/>
</dbReference>
<feature type="signal peptide" evidence="1">
    <location>
        <begin position="1"/>
        <end position="20"/>
    </location>
</feature>
<comment type="caution">
    <text evidence="3">The sequence shown here is derived from an EMBL/GenBank/DDBJ whole genome shotgun (WGS) entry which is preliminary data.</text>
</comment>
<evidence type="ECO:0000313" key="3">
    <source>
        <dbReference type="EMBL" id="CAH1000060.1"/>
    </source>
</evidence>
<keyword evidence="4" id="KW-1185">Reference proteome</keyword>
<dbReference type="SUPFAM" id="SSF50952">
    <property type="entry name" value="Soluble quinoprotein glucose dehydrogenase"/>
    <property type="match status" value="1"/>
</dbReference>
<dbReference type="Pfam" id="PF07995">
    <property type="entry name" value="GSDH"/>
    <property type="match status" value="1"/>
</dbReference>
<dbReference type="PANTHER" id="PTHR19328:SF75">
    <property type="entry name" value="ALDOSE SUGAR DEHYDROGENASE YLII"/>
    <property type="match status" value="1"/>
</dbReference>
<dbReference type="NCBIfam" id="TIGR04183">
    <property type="entry name" value="Por_Secre_tail"/>
    <property type="match status" value="1"/>
</dbReference>
<feature type="chain" id="PRO_5047161657" description="Glucose/Sorbosone dehydrogenase domain-containing protein" evidence="1">
    <location>
        <begin position="21"/>
        <end position="483"/>
    </location>
</feature>
<dbReference type="Gene3D" id="2.120.10.30">
    <property type="entry name" value="TolB, C-terminal domain"/>
    <property type="match status" value="1"/>
</dbReference>
<protein>
    <recommendedName>
        <fullName evidence="2">Glucose/Sorbosone dehydrogenase domain-containing protein</fullName>
    </recommendedName>
</protein>
<dbReference type="InterPro" id="IPR011041">
    <property type="entry name" value="Quinoprot_gluc/sorb_DH_b-prop"/>
</dbReference>
<gene>
    <name evidence="3" type="ORF">LEM8419_01239</name>
</gene>
<accession>A0ABN8F193</accession>
<proteinExistence type="predicted"/>